<proteinExistence type="inferred from homology"/>
<organism evidence="9 10">
    <name type="scientific">Selenomonas flueggei ATCC 43531</name>
    <dbReference type="NCBI Taxonomy" id="638302"/>
    <lineage>
        <taxon>Bacteria</taxon>
        <taxon>Bacillati</taxon>
        <taxon>Bacillota</taxon>
        <taxon>Negativicutes</taxon>
        <taxon>Selenomonadales</taxon>
        <taxon>Selenomonadaceae</taxon>
        <taxon>Selenomonas</taxon>
    </lineage>
</organism>
<dbReference type="InterPro" id="IPR003004">
    <property type="entry name" value="GspF/PilC"/>
</dbReference>
<dbReference type="AlphaFoldDB" id="C4V5N4"/>
<name>C4V5N4_9FIRM</name>
<feature type="domain" description="Type II secretion system protein GspF" evidence="8">
    <location>
        <begin position="272"/>
        <end position="393"/>
    </location>
</feature>
<comment type="caution">
    <text evidence="9">The sequence shown here is derived from an EMBL/GenBank/DDBJ whole genome shotgun (WGS) entry which is preliminary data.</text>
</comment>
<feature type="transmembrane region" description="Helical" evidence="7">
    <location>
        <begin position="374"/>
        <end position="395"/>
    </location>
</feature>
<keyword evidence="3" id="KW-1003">Cell membrane</keyword>
<comment type="similarity">
    <text evidence="2">Belongs to the GSP F family.</text>
</comment>
<dbReference type="PANTHER" id="PTHR30012:SF0">
    <property type="entry name" value="TYPE II SECRETION SYSTEM PROTEIN F-RELATED"/>
    <property type="match status" value="1"/>
</dbReference>
<evidence type="ECO:0000256" key="1">
    <source>
        <dbReference type="ARBA" id="ARBA00004651"/>
    </source>
</evidence>
<reference evidence="9 10" key="1">
    <citation type="submission" date="2009-04" db="EMBL/GenBank/DDBJ databases">
        <authorList>
            <person name="Qin X."/>
            <person name="Bachman B."/>
            <person name="Battles P."/>
            <person name="Bell A."/>
            <person name="Bess C."/>
            <person name="Bickham C."/>
            <person name="Chaboub L."/>
            <person name="Chen D."/>
            <person name="Coyle M."/>
            <person name="Deiros D.R."/>
            <person name="Dinh H."/>
            <person name="Forbes L."/>
            <person name="Fowler G."/>
            <person name="Francisco L."/>
            <person name="Fu Q."/>
            <person name="Gubbala S."/>
            <person name="Hale W."/>
            <person name="Han Y."/>
            <person name="Hemphill L."/>
            <person name="Highlander S.K."/>
            <person name="Hirani K."/>
            <person name="Hogues M."/>
            <person name="Jackson L."/>
            <person name="Jakkamsetti A."/>
            <person name="Javaid M."/>
            <person name="Jiang H."/>
            <person name="Korchina V."/>
            <person name="Kovar C."/>
            <person name="Lara F."/>
            <person name="Lee S."/>
            <person name="Mata R."/>
            <person name="Mathew T."/>
            <person name="Moen C."/>
            <person name="Morales K."/>
            <person name="Munidasa M."/>
            <person name="Nazareth L."/>
            <person name="Ngo R."/>
            <person name="Nguyen L."/>
            <person name="Okwuonu G."/>
            <person name="Ongeri F."/>
            <person name="Patil S."/>
            <person name="Petrosino J."/>
            <person name="Pham C."/>
            <person name="Pham P."/>
            <person name="Pu L.-L."/>
            <person name="Puazo M."/>
            <person name="Raj R."/>
            <person name="Reid J."/>
            <person name="Rouhana J."/>
            <person name="Saada N."/>
            <person name="Shang Y."/>
            <person name="Simmons D."/>
            <person name="Thornton R."/>
            <person name="Warren J."/>
            <person name="Weissenberger G."/>
            <person name="Zhang J."/>
            <person name="Zhang L."/>
            <person name="Zhou C."/>
            <person name="Zhu D."/>
            <person name="Muzny D."/>
            <person name="Worley K."/>
            <person name="Gibbs R."/>
        </authorList>
    </citation>
    <scope>NUCLEOTIDE SEQUENCE [LARGE SCALE GENOMIC DNA]</scope>
    <source>
        <strain evidence="9 10">ATCC 43531</strain>
    </source>
</reference>
<gene>
    <name evidence="9" type="ORF">HMPREF0908_1828</name>
</gene>
<dbReference type="Pfam" id="PF00482">
    <property type="entry name" value="T2SSF"/>
    <property type="match status" value="2"/>
</dbReference>
<dbReference type="OrthoDB" id="9805682at2"/>
<evidence type="ECO:0000313" key="9">
    <source>
        <dbReference type="EMBL" id="EEQ47899.1"/>
    </source>
</evidence>
<comment type="subcellular location">
    <subcellularLocation>
        <location evidence="1">Cell membrane</location>
        <topology evidence="1">Multi-pass membrane protein</topology>
    </subcellularLocation>
</comment>
<dbReference type="eggNOG" id="COG1459">
    <property type="taxonomic scope" value="Bacteria"/>
</dbReference>
<evidence type="ECO:0000256" key="3">
    <source>
        <dbReference type="ARBA" id="ARBA00022475"/>
    </source>
</evidence>
<feature type="transmembrane region" description="Helical" evidence="7">
    <location>
        <begin position="168"/>
        <end position="198"/>
    </location>
</feature>
<dbReference type="PANTHER" id="PTHR30012">
    <property type="entry name" value="GENERAL SECRETION PATHWAY PROTEIN"/>
    <property type="match status" value="1"/>
</dbReference>
<evidence type="ECO:0000256" key="6">
    <source>
        <dbReference type="ARBA" id="ARBA00023136"/>
    </source>
</evidence>
<dbReference type="HOGENOM" id="CLU_035032_2_1_9"/>
<dbReference type="Gene3D" id="1.20.81.30">
    <property type="entry name" value="Type II secretion system (T2SS), domain F"/>
    <property type="match status" value="2"/>
</dbReference>
<accession>C4V5N4</accession>
<evidence type="ECO:0000256" key="2">
    <source>
        <dbReference type="ARBA" id="ARBA00005745"/>
    </source>
</evidence>
<keyword evidence="5 7" id="KW-1133">Transmembrane helix</keyword>
<dbReference type="InterPro" id="IPR042094">
    <property type="entry name" value="T2SS_GspF_sf"/>
</dbReference>
<sequence>MTVYSYTARAADGQKVHGSIEAESPPAAARMIMERGASVLSIEERRVFHFPRILRLRSGITAEECIAFLQELSVLLAVGIPVHCALERLLAGEHGTSMGRVIRTLHRAVMHGMSLSQAMSMQRQVFSSVLVGMVRAGEESGALDVVLRAAASFLTEVHRTREAVRSALLYPCFLLAATLLVLALMTVFVLPIFAVLLADLHTALPLPTRLLLAVSAQMSAAPAQTILVGGTILTAVGLVLRVPSVRFLWDRFLLHLPILGDLVSFGTWQMILRILAILLHSGIRLDRAVALACTVTGNRVLERRLQHVERCLIEGHSLTQILSDEPYLPPLLRGMLAAGEEAGELEHILPQAADYCGRRAEAIGQRAAALAEPIMIVFVAGVIFFAVLSFLLPIFDAMDAMM</sequence>
<evidence type="ECO:0000256" key="7">
    <source>
        <dbReference type="SAM" id="Phobius"/>
    </source>
</evidence>
<dbReference type="PRINTS" id="PR00812">
    <property type="entry name" value="BCTERIALGSPF"/>
</dbReference>
<dbReference type="RefSeq" id="WP_006690955.1">
    <property type="nucleotide sequence ID" value="NZ_GG694008.1"/>
</dbReference>
<dbReference type="InterPro" id="IPR018076">
    <property type="entry name" value="T2SS_GspF_dom"/>
</dbReference>
<evidence type="ECO:0000259" key="8">
    <source>
        <dbReference type="Pfam" id="PF00482"/>
    </source>
</evidence>
<keyword evidence="10" id="KW-1185">Reference proteome</keyword>
<dbReference type="STRING" id="638302.HMPREF0908_1828"/>
<dbReference type="GO" id="GO:0005886">
    <property type="term" value="C:plasma membrane"/>
    <property type="evidence" value="ECO:0007669"/>
    <property type="project" value="UniProtKB-SubCell"/>
</dbReference>
<evidence type="ECO:0000313" key="10">
    <source>
        <dbReference type="Proteomes" id="UP000005309"/>
    </source>
</evidence>
<keyword evidence="6 7" id="KW-0472">Membrane</keyword>
<feature type="transmembrane region" description="Helical" evidence="7">
    <location>
        <begin position="252"/>
        <end position="279"/>
    </location>
</feature>
<feature type="transmembrane region" description="Helical" evidence="7">
    <location>
        <begin position="218"/>
        <end position="240"/>
    </location>
</feature>
<keyword evidence="4 7" id="KW-0812">Transmembrane</keyword>
<dbReference type="EMBL" id="ACLA01000031">
    <property type="protein sequence ID" value="EEQ47899.1"/>
    <property type="molecule type" value="Genomic_DNA"/>
</dbReference>
<feature type="domain" description="Type II secretion system protein GspF" evidence="8">
    <location>
        <begin position="68"/>
        <end position="191"/>
    </location>
</feature>
<dbReference type="Proteomes" id="UP000005309">
    <property type="component" value="Unassembled WGS sequence"/>
</dbReference>
<protein>
    <submittedName>
        <fullName evidence="9">Bacterial type II secretion system domain protein F</fullName>
    </submittedName>
</protein>
<evidence type="ECO:0000256" key="4">
    <source>
        <dbReference type="ARBA" id="ARBA00022692"/>
    </source>
</evidence>
<evidence type="ECO:0000256" key="5">
    <source>
        <dbReference type="ARBA" id="ARBA00022989"/>
    </source>
</evidence>